<organism evidence="1 2">
    <name type="scientific">Pararobbsia alpina</name>
    <dbReference type="NCBI Taxonomy" id="621374"/>
    <lineage>
        <taxon>Bacteria</taxon>
        <taxon>Pseudomonadati</taxon>
        <taxon>Pseudomonadota</taxon>
        <taxon>Betaproteobacteria</taxon>
        <taxon>Burkholderiales</taxon>
        <taxon>Burkholderiaceae</taxon>
        <taxon>Pararobbsia</taxon>
    </lineage>
</organism>
<reference evidence="1 2" key="1">
    <citation type="submission" date="2020-04" db="EMBL/GenBank/DDBJ databases">
        <authorList>
            <person name="De Canck E."/>
        </authorList>
    </citation>
    <scope>NUCLEOTIDE SEQUENCE [LARGE SCALE GENOMIC DNA]</scope>
    <source>
        <strain evidence="1 2">LMG 28138</strain>
    </source>
</reference>
<protein>
    <submittedName>
        <fullName evidence="1">Uncharacterized protein</fullName>
    </submittedName>
</protein>
<dbReference type="EMBL" id="CADIKM010000004">
    <property type="protein sequence ID" value="CAB3782168.1"/>
    <property type="molecule type" value="Genomic_DNA"/>
</dbReference>
<dbReference type="Proteomes" id="UP000494115">
    <property type="component" value="Unassembled WGS sequence"/>
</dbReference>
<gene>
    <name evidence="1" type="ORF">LMG28138_01455</name>
</gene>
<evidence type="ECO:0000313" key="2">
    <source>
        <dbReference type="Proteomes" id="UP000494115"/>
    </source>
</evidence>
<evidence type="ECO:0000313" key="1">
    <source>
        <dbReference type="EMBL" id="CAB3782168.1"/>
    </source>
</evidence>
<sequence>MMAPAKPPQTDRIGPAITPAVAPISAPDRATAILLVAPATVPRALAAFLAWFRISICLDWHLGQGGWSWMIPRGSRNVGFRMARTFHPARACHLSHAAHWHRTERLVNWVTATHQIAAGNQDLSQRTEEQAASLEETASSRVLGRRLTRDLAWQTEAYQQLQTSRQDVLLGITRLAWDADSYTDLIVRVGEILGTHDEVAGCSVGRPDSEGGSAPSPSRA</sequence>
<dbReference type="AlphaFoldDB" id="A0A6S7BA88"/>
<keyword evidence="2" id="KW-1185">Reference proteome</keyword>
<proteinExistence type="predicted"/>
<name>A0A6S7BA88_9BURK</name>
<accession>A0A6S7BA88</accession>